<dbReference type="SUPFAM" id="SSF46689">
    <property type="entry name" value="Homeodomain-like"/>
    <property type="match status" value="1"/>
</dbReference>
<feature type="domain" description="Myb-like" evidence="1">
    <location>
        <begin position="1"/>
        <end position="41"/>
    </location>
</feature>
<protein>
    <submittedName>
        <fullName evidence="3">Uncharacterized protein</fullName>
    </submittedName>
</protein>
<dbReference type="InterPro" id="IPR009057">
    <property type="entry name" value="Homeodomain-like_sf"/>
</dbReference>
<feature type="domain" description="HTH myb-type" evidence="2">
    <location>
        <begin position="42"/>
        <end position="95"/>
    </location>
</feature>
<dbReference type="AlphaFoldDB" id="C1DZ20"/>
<dbReference type="InterPro" id="IPR050560">
    <property type="entry name" value="MYB_TF"/>
</dbReference>
<evidence type="ECO:0000259" key="2">
    <source>
        <dbReference type="PROSITE" id="PS51294"/>
    </source>
</evidence>
<dbReference type="GO" id="GO:0005634">
    <property type="term" value="C:nucleus"/>
    <property type="evidence" value="ECO:0007669"/>
    <property type="project" value="TreeGrafter"/>
</dbReference>
<dbReference type="PROSITE" id="PS51294">
    <property type="entry name" value="HTH_MYB"/>
    <property type="match status" value="2"/>
</dbReference>
<dbReference type="CDD" id="cd00167">
    <property type="entry name" value="SANT"/>
    <property type="match status" value="2"/>
</dbReference>
<dbReference type="PANTHER" id="PTHR45614:SF229">
    <property type="entry name" value="MYB TRANSCRIPTION FACTOR-LIKE PROTEIN-RELATED"/>
    <property type="match status" value="1"/>
</dbReference>
<dbReference type="Proteomes" id="UP000002009">
    <property type="component" value="Chromosome 2"/>
</dbReference>
<feature type="domain" description="HTH myb-type" evidence="2">
    <location>
        <begin position="1"/>
        <end position="41"/>
    </location>
</feature>
<name>C1DZ20_MICCC</name>
<dbReference type="GO" id="GO:0000981">
    <property type="term" value="F:DNA-binding transcription factor activity, RNA polymerase II-specific"/>
    <property type="evidence" value="ECO:0007669"/>
    <property type="project" value="TreeGrafter"/>
</dbReference>
<feature type="non-terminal residue" evidence="3">
    <location>
        <position position="95"/>
    </location>
</feature>
<evidence type="ECO:0000313" key="3">
    <source>
        <dbReference type="EMBL" id="ACO61531.1"/>
    </source>
</evidence>
<dbReference type="PANTHER" id="PTHR45614">
    <property type="entry name" value="MYB PROTEIN-RELATED"/>
    <property type="match status" value="1"/>
</dbReference>
<dbReference type="RefSeq" id="XP_002500273.1">
    <property type="nucleotide sequence ID" value="XM_002500227.1"/>
</dbReference>
<gene>
    <name evidence="3" type="ORF">MICPUN_74650</name>
</gene>
<dbReference type="InterPro" id="IPR001005">
    <property type="entry name" value="SANT/Myb"/>
</dbReference>
<dbReference type="OMA" id="QWEDAVI"/>
<feature type="non-terminal residue" evidence="3">
    <location>
        <position position="1"/>
    </location>
</feature>
<dbReference type="GO" id="GO:0000978">
    <property type="term" value="F:RNA polymerase II cis-regulatory region sequence-specific DNA binding"/>
    <property type="evidence" value="ECO:0007669"/>
    <property type="project" value="TreeGrafter"/>
</dbReference>
<dbReference type="InterPro" id="IPR017930">
    <property type="entry name" value="Myb_dom"/>
</dbReference>
<dbReference type="PROSITE" id="PS50090">
    <property type="entry name" value="MYB_LIKE"/>
    <property type="match status" value="2"/>
</dbReference>
<organism evidence="3 4">
    <name type="scientific">Micromonas commoda (strain RCC299 / NOUM17 / CCMP2709)</name>
    <name type="common">Picoplanktonic green alga</name>
    <dbReference type="NCBI Taxonomy" id="296587"/>
    <lineage>
        <taxon>Eukaryota</taxon>
        <taxon>Viridiplantae</taxon>
        <taxon>Chlorophyta</taxon>
        <taxon>Mamiellophyceae</taxon>
        <taxon>Mamiellales</taxon>
        <taxon>Mamiellaceae</taxon>
        <taxon>Micromonas</taxon>
    </lineage>
</organism>
<feature type="domain" description="Myb-like" evidence="1">
    <location>
        <begin position="42"/>
        <end position="92"/>
    </location>
</feature>
<dbReference type="Gene3D" id="1.10.10.60">
    <property type="entry name" value="Homeodomain-like"/>
    <property type="match status" value="2"/>
</dbReference>
<dbReference type="GeneID" id="8240975"/>
<reference evidence="3 4" key="1">
    <citation type="journal article" date="2009" name="Science">
        <title>Green evolution and dynamic adaptations revealed by genomes of the marine picoeukaryotes Micromonas.</title>
        <authorList>
            <person name="Worden A.Z."/>
            <person name="Lee J.H."/>
            <person name="Mock T."/>
            <person name="Rouze P."/>
            <person name="Simmons M.P."/>
            <person name="Aerts A.L."/>
            <person name="Allen A.E."/>
            <person name="Cuvelier M.L."/>
            <person name="Derelle E."/>
            <person name="Everett M.V."/>
            <person name="Foulon E."/>
            <person name="Grimwood J."/>
            <person name="Gundlach H."/>
            <person name="Henrissat B."/>
            <person name="Napoli C."/>
            <person name="McDonald S.M."/>
            <person name="Parker M.S."/>
            <person name="Rombauts S."/>
            <person name="Salamov A."/>
            <person name="Von Dassow P."/>
            <person name="Badger J.H."/>
            <person name="Coutinho P.M."/>
            <person name="Demir E."/>
            <person name="Dubchak I."/>
            <person name="Gentemann C."/>
            <person name="Eikrem W."/>
            <person name="Gready J.E."/>
            <person name="John U."/>
            <person name="Lanier W."/>
            <person name="Lindquist E.A."/>
            <person name="Lucas S."/>
            <person name="Mayer K.F."/>
            <person name="Moreau H."/>
            <person name="Not F."/>
            <person name="Otillar R."/>
            <person name="Panaud O."/>
            <person name="Pangilinan J."/>
            <person name="Paulsen I."/>
            <person name="Piegu B."/>
            <person name="Poliakov A."/>
            <person name="Robbens S."/>
            <person name="Schmutz J."/>
            <person name="Toulza E."/>
            <person name="Wyss T."/>
            <person name="Zelensky A."/>
            <person name="Zhou K."/>
            <person name="Armbrust E.V."/>
            <person name="Bhattacharya D."/>
            <person name="Goodenough U.W."/>
            <person name="Van de Peer Y."/>
            <person name="Grigoriev I.V."/>
        </authorList>
    </citation>
    <scope>NUCLEOTIDE SEQUENCE [LARGE SCALE GENOMIC DNA]</scope>
    <source>
        <strain evidence="4">RCC299 / NOUM17</strain>
    </source>
</reference>
<dbReference type="Pfam" id="PF13921">
    <property type="entry name" value="Myb_DNA-bind_6"/>
    <property type="match status" value="1"/>
</dbReference>
<dbReference type="eggNOG" id="KOG0048">
    <property type="taxonomic scope" value="Eukaryota"/>
</dbReference>
<evidence type="ECO:0000313" key="4">
    <source>
        <dbReference type="Proteomes" id="UP000002009"/>
    </source>
</evidence>
<sequence length="95" mass="10834">QEDARLSMLVMTHGARNWSFIAEGIPSRSSKSCRLRWCNQLDPALRRDNFSDAEDRTIMAAYKKLGNRWASIAKLLPGRTDNAVKNHLHAKLRAK</sequence>
<keyword evidence="4" id="KW-1185">Reference proteome</keyword>
<proteinExistence type="predicted"/>
<accession>C1DZ20</accession>
<evidence type="ECO:0000259" key="1">
    <source>
        <dbReference type="PROSITE" id="PS50090"/>
    </source>
</evidence>
<dbReference type="SMART" id="SM00717">
    <property type="entry name" value="SANT"/>
    <property type="match status" value="2"/>
</dbReference>
<dbReference type="KEGG" id="mis:MICPUN_74650"/>
<dbReference type="InParanoid" id="C1DZ20"/>
<dbReference type="EMBL" id="CP001323">
    <property type="protein sequence ID" value="ACO61531.1"/>
    <property type="molecule type" value="Genomic_DNA"/>
</dbReference>
<dbReference type="OrthoDB" id="2143914at2759"/>